<name>A0A5B7JV47_PORTR</name>
<dbReference type="Proteomes" id="UP000324222">
    <property type="component" value="Unassembled WGS sequence"/>
</dbReference>
<evidence type="ECO:0000256" key="1">
    <source>
        <dbReference type="SAM" id="MobiDB-lite"/>
    </source>
</evidence>
<dbReference type="AlphaFoldDB" id="A0A5B7JV47"/>
<proteinExistence type="predicted"/>
<gene>
    <name evidence="2" type="ORF">E2C01_095389</name>
</gene>
<reference evidence="2 3" key="1">
    <citation type="submission" date="2019-05" db="EMBL/GenBank/DDBJ databases">
        <title>Another draft genome of Portunus trituberculatus and its Hox gene families provides insights of decapod evolution.</title>
        <authorList>
            <person name="Jeong J.-H."/>
            <person name="Song I."/>
            <person name="Kim S."/>
            <person name="Choi T."/>
            <person name="Kim D."/>
            <person name="Ryu S."/>
            <person name="Kim W."/>
        </authorList>
    </citation>
    <scope>NUCLEOTIDE SEQUENCE [LARGE SCALE GENOMIC DNA]</scope>
    <source>
        <tissue evidence="2">Muscle</tissue>
    </source>
</reference>
<evidence type="ECO:0000313" key="2">
    <source>
        <dbReference type="EMBL" id="MPC99942.1"/>
    </source>
</evidence>
<keyword evidence="3" id="KW-1185">Reference proteome</keyword>
<feature type="compositionally biased region" description="Acidic residues" evidence="1">
    <location>
        <begin position="1"/>
        <end position="11"/>
    </location>
</feature>
<feature type="region of interest" description="Disordered" evidence="1">
    <location>
        <begin position="1"/>
        <end position="31"/>
    </location>
</feature>
<comment type="caution">
    <text evidence="2">The sequence shown here is derived from an EMBL/GenBank/DDBJ whole genome shotgun (WGS) entry which is preliminary data.</text>
</comment>
<protein>
    <submittedName>
        <fullName evidence="2">Uncharacterized protein</fullName>
    </submittedName>
</protein>
<feature type="compositionally biased region" description="Polar residues" evidence="1">
    <location>
        <begin position="16"/>
        <end position="31"/>
    </location>
</feature>
<sequence>MVTENSLEDSFDLPLSGQTTDPSHPQGTTSPYPKIAWARLTGFPGVRYCCVCSYSTRLKEVTACSQTECPNQACTDCHRDSPFCCLTTEDLRLARGIQNPVTHMLDTPEPTPHTVPDSQAALAPPAPHQSLAAAQEDIAVREELLSNSPEALVEIILNWGELYTYKSIVEAYRRHNKRFLQQRSALVETLNAVDAHALVEQQTLLPTPTTQATSALPSKTDWQEVCSTHPHW</sequence>
<dbReference type="EMBL" id="VSRR010120623">
    <property type="protein sequence ID" value="MPC99942.1"/>
    <property type="molecule type" value="Genomic_DNA"/>
</dbReference>
<organism evidence="2 3">
    <name type="scientific">Portunus trituberculatus</name>
    <name type="common">Swimming crab</name>
    <name type="synonym">Neptunus trituberculatus</name>
    <dbReference type="NCBI Taxonomy" id="210409"/>
    <lineage>
        <taxon>Eukaryota</taxon>
        <taxon>Metazoa</taxon>
        <taxon>Ecdysozoa</taxon>
        <taxon>Arthropoda</taxon>
        <taxon>Crustacea</taxon>
        <taxon>Multicrustacea</taxon>
        <taxon>Malacostraca</taxon>
        <taxon>Eumalacostraca</taxon>
        <taxon>Eucarida</taxon>
        <taxon>Decapoda</taxon>
        <taxon>Pleocyemata</taxon>
        <taxon>Brachyura</taxon>
        <taxon>Eubrachyura</taxon>
        <taxon>Portunoidea</taxon>
        <taxon>Portunidae</taxon>
        <taxon>Portuninae</taxon>
        <taxon>Portunus</taxon>
    </lineage>
</organism>
<evidence type="ECO:0000313" key="3">
    <source>
        <dbReference type="Proteomes" id="UP000324222"/>
    </source>
</evidence>
<accession>A0A5B7JV47</accession>